<dbReference type="PANTHER" id="PTHR32385">
    <property type="entry name" value="MANNOSYL PHOSPHORYLINOSITOL CERAMIDE SYNTHASE"/>
    <property type="match status" value="1"/>
</dbReference>
<dbReference type="InterPro" id="IPR007577">
    <property type="entry name" value="GlycoTrfase_DXD_sugar-bd_CS"/>
</dbReference>
<dbReference type="PANTHER" id="PTHR32385:SF15">
    <property type="entry name" value="INOSITOL PHOSPHOCERAMIDE MANNOSYLTRANSFERASE 1"/>
    <property type="match status" value="1"/>
</dbReference>
<accession>A0ABS6SXK0</accession>
<dbReference type="RefSeq" id="WP_218390567.1">
    <property type="nucleotide sequence ID" value="NZ_JAHUZE010000001.1"/>
</dbReference>
<evidence type="ECO:0000313" key="3">
    <source>
        <dbReference type="Proteomes" id="UP000756530"/>
    </source>
</evidence>
<keyword evidence="3" id="KW-1185">Reference proteome</keyword>
<reference evidence="2 3" key="1">
    <citation type="submission" date="2021-05" db="EMBL/GenBank/DDBJ databases">
        <title>Culturable bacteria isolated from Daya Bay.</title>
        <authorList>
            <person name="Zheng W."/>
            <person name="Yu S."/>
            <person name="Huang Y."/>
        </authorList>
    </citation>
    <scope>NUCLEOTIDE SEQUENCE [LARGE SCALE GENOMIC DNA]</scope>
    <source>
        <strain evidence="2 3">DP4N28-5</strain>
    </source>
</reference>
<dbReference type="Pfam" id="PF04488">
    <property type="entry name" value="Gly_transf_sug"/>
    <property type="match status" value="1"/>
</dbReference>
<gene>
    <name evidence="2" type="ORF">KJP28_02070</name>
</gene>
<dbReference type="InterPro" id="IPR051706">
    <property type="entry name" value="Glycosyltransferase_domain"/>
</dbReference>
<dbReference type="Proteomes" id="UP000756530">
    <property type="component" value="Unassembled WGS sequence"/>
</dbReference>
<evidence type="ECO:0008006" key="4">
    <source>
        <dbReference type="Google" id="ProtNLM"/>
    </source>
</evidence>
<evidence type="ECO:0000313" key="2">
    <source>
        <dbReference type="EMBL" id="MBV7377694.1"/>
    </source>
</evidence>
<proteinExistence type="predicted"/>
<protein>
    <recommendedName>
        <fullName evidence="4">Glycosyltransferase sugar-binding region containing DXD motif-containing protein</fullName>
    </recommendedName>
</protein>
<keyword evidence="1" id="KW-0808">Transferase</keyword>
<organism evidence="2 3">
    <name type="scientific">Maritimibacter dapengensis</name>
    <dbReference type="NCBI Taxonomy" id="2836868"/>
    <lineage>
        <taxon>Bacteria</taxon>
        <taxon>Pseudomonadati</taxon>
        <taxon>Pseudomonadota</taxon>
        <taxon>Alphaproteobacteria</taxon>
        <taxon>Rhodobacterales</taxon>
        <taxon>Roseobacteraceae</taxon>
        <taxon>Maritimibacter</taxon>
    </lineage>
</organism>
<evidence type="ECO:0000256" key="1">
    <source>
        <dbReference type="ARBA" id="ARBA00022679"/>
    </source>
</evidence>
<dbReference type="EMBL" id="JAHUZE010000001">
    <property type="protein sequence ID" value="MBV7377694.1"/>
    <property type="molecule type" value="Genomic_DNA"/>
</dbReference>
<name>A0ABS6SXK0_9RHOB</name>
<sequence length="370" mass="41988">MLKRAVIAVARKIGLLEAVALTPLSALDYFQGRTWSRAALDRRMSTSKRFHHDALFSNLDRLADQDCPDRSRIAAFYKTYRDFVPDLSGQGSFARHYRPDLSRQADVAYRIFNGRDADRSDRLRNRIDKLSQRETEPADFTGWLFLHDHLFDPAMPEGAVLPDLFQFWDRDIPDDVAALTREWRDLVGSDRYRLFEEDEARSIVADVLGADSKAVWDTIPLPAVKADLFRLARLFQNGGVYVDADLGAGPVAERRLRQLAGRDFYYQRTDRAMPTISNMLIGARPGTPVIANALDTAYANISRDPNGHPLALAGPAMLTREVLTASKADDRSIALPHQIVRRDMIRGMPLAYKKTDLHWIKAYTNQSQKR</sequence>
<comment type="caution">
    <text evidence="2">The sequence shown here is derived from an EMBL/GenBank/DDBJ whole genome shotgun (WGS) entry which is preliminary data.</text>
</comment>